<dbReference type="PRINTS" id="PR00080">
    <property type="entry name" value="SDRFAMILY"/>
</dbReference>
<dbReference type="OrthoDB" id="9793825at2"/>
<organism evidence="5 6">
    <name type="scientific">Lichenibacterium minor</name>
    <dbReference type="NCBI Taxonomy" id="2316528"/>
    <lineage>
        <taxon>Bacteria</taxon>
        <taxon>Pseudomonadati</taxon>
        <taxon>Pseudomonadota</taxon>
        <taxon>Alphaproteobacteria</taxon>
        <taxon>Hyphomicrobiales</taxon>
        <taxon>Lichenihabitantaceae</taxon>
        <taxon>Lichenibacterium</taxon>
    </lineage>
</organism>
<sequence>MAKPMELRGRTAVITGAASGIGRALALDLAGRGCHLALADRDAAGLDAVAAEASRRGVRASRHVVDLVDAAAIAALPEAVLAEHGGVDLVVNNAGVALGGTFEQVSERDFDWLFDINFFAVVRMTRAFLPALKRSDDARLVNVSSLYGFVAPPGQTAYAASKFAVRGFSQALRLELDGTTVGVTTVHPGGVATAIARNARAPAGASPEQLADSVKRFEKLLRLPPERAAAAIAEAVVRRKPRVIVGSDAKFVSLLERLLPVSYGRVLAAVAKRA</sequence>
<dbReference type="EMBL" id="QYBB01000042">
    <property type="protein sequence ID" value="RYC29715.1"/>
    <property type="molecule type" value="Genomic_DNA"/>
</dbReference>
<dbReference type="SUPFAM" id="SSF51735">
    <property type="entry name" value="NAD(P)-binding Rossmann-fold domains"/>
    <property type="match status" value="1"/>
</dbReference>
<reference evidence="5 6" key="2">
    <citation type="submission" date="2019-02" db="EMBL/GenBank/DDBJ databases">
        <title>'Lichenibacterium ramalinii' gen. nov. sp. nov., 'Lichenibacterium minor' gen. nov. sp. nov.</title>
        <authorList>
            <person name="Pankratov T."/>
        </authorList>
    </citation>
    <scope>NUCLEOTIDE SEQUENCE [LARGE SCALE GENOMIC DNA]</scope>
    <source>
        <strain evidence="5 6">RmlP026</strain>
    </source>
</reference>
<gene>
    <name evidence="5" type="ORF">D3273_22515</name>
</gene>
<dbReference type="PANTHER" id="PTHR44196">
    <property type="entry name" value="DEHYDROGENASE/REDUCTASE SDR FAMILY MEMBER 7B"/>
    <property type="match status" value="1"/>
</dbReference>
<dbReference type="Pfam" id="PF00106">
    <property type="entry name" value="adh_short"/>
    <property type="match status" value="1"/>
</dbReference>
<accession>A0A4Q2U4J8</accession>
<dbReference type="GO" id="GO:0016491">
    <property type="term" value="F:oxidoreductase activity"/>
    <property type="evidence" value="ECO:0007669"/>
    <property type="project" value="UniProtKB-KW"/>
</dbReference>
<dbReference type="PANTHER" id="PTHR44196:SF1">
    <property type="entry name" value="DEHYDROGENASE_REDUCTASE SDR FAMILY MEMBER 7B"/>
    <property type="match status" value="1"/>
</dbReference>
<dbReference type="GO" id="GO:0016020">
    <property type="term" value="C:membrane"/>
    <property type="evidence" value="ECO:0007669"/>
    <property type="project" value="TreeGrafter"/>
</dbReference>
<dbReference type="RefSeq" id="WP_129229143.1">
    <property type="nucleotide sequence ID" value="NZ_QYBB01000042.1"/>
</dbReference>
<dbReference type="PROSITE" id="PS00061">
    <property type="entry name" value="ADH_SHORT"/>
    <property type="match status" value="1"/>
</dbReference>
<evidence type="ECO:0000259" key="4">
    <source>
        <dbReference type="SMART" id="SM00822"/>
    </source>
</evidence>
<name>A0A4Q2U4J8_9HYPH</name>
<dbReference type="InterPro" id="IPR057326">
    <property type="entry name" value="KR_dom"/>
</dbReference>
<dbReference type="SMART" id="SM00822">
    <property type="entry name" value="PKS_KR"/>
    <property type="match status" value="1"/>
</dbReference>
<keyword evidence="6" id="KW-1185">Reference proteome</keyword>
<dbReference type="Proteomes" id="UP000290759">
    <property type="component" value="Unassembled WGS sequence"/>
</dbReference>
<keyword evidence="2" id="KW-0560">Oxidoreductase</keyword>
<dbReference type="InterPro" id="IPR020904">
    <property type="entry name" value="Sc_DH/Rdtase_CS"/>
</dbReference>
<evidence type="ECO:0000313" key="5">
    <source>
        <dbReference type="EMBL" id="RYC29715.1"/>
    </source>
</evidence>
<dbReference type="PRINTS" id="PR00081">
    <property type="entry name" value="GDHRDH"/>
</dbReference>
<evidence type="ECO:0000256" key="3">
    <source>
        <dbReference type="RuleBase" id="RU000363"/>
    </source>
</evidence>
<dbReference type="CDD" id="cd05233">
    <property type="entry name" value="SDR_c"/>
    <property type="match status" value="1"/>
</dbReference>
<protein>
    <submittedName>
        <fullName evidence="5">SDR family oxidoreductase</fullName>
    </submittedName>
</protein>
<evidence type="ECO:0000313" key="6">
    <source>
        <dbReference type="Proteomes" id="UP000290759"/>
    </source>
</evidence>
<reference evidence="5 6" key="1">
    <citation type="submission" date="2018-12" db="EMBL/GenBank/DDBJ databases">
        <authorList>
            <person name="Grouzdev D.S."/>
            <person name="Krutkina M.S."/>
        </authorList>
    </citation>
    <scope>NUCLEOTIDE SEQUENCE [LARGE SCALE GENOMIC DNA]</scope>
    <source>
        <strain evidence="5 6">RmlP026</strain>
    </source>
</reference>
<evidence type="ECO:0000256" key="2">
    <source>
        <dbReference type="ARBA" id="ARBA00023002"/>
    </source>
</evidence>
<dbReference type="InterPro" id="IPR002347">
    <property type="entry name" value="SDR_fam"/>
</dbReference>
<proteinExistence type="inferred from homology"/>
<comment type="similarity">
    <text evidence="1 3">Belongs to the short-chain dehydrogenases/reductases (SDR) family.</text>
</comment>
<dbReference type="InterPro" id="IPR036291">
    <property type="entry name" value="NAD(P)-bd_dom_sf"/>
</dbReference>
<comment type="caution">
    <text evidence="5">The sequence shown here is derived from an EMBL/GenBank/DDBJ whole genome shotgun (WGS) entry which is preliminary data.</text>
</comment>
<feature type="domain" description="Ketoreductase" evidence="4">
    <location>
        <begin position="10"/>
        <end position="192"/>
    </location>
</feature>
<dbReference type="Gene3D" id="3.40.50.720">
    <property type="entry name" value="NAD(P)-binding Rossmann-like Domain"/>
    <property type="match status" value="1"/>
</dbReference>
<dbReference type="AlphaFoldDB" id="A0A4Q2U4J8"/>
<evidence type="ECO:0000256" key="1">
    <source>
        <dbReference type="ARBA" id="ARBA00006484"/>
    </source>
</evidence>